<keyword evidence="2" id="KW-1185">Reference proteome</keyword>
<dbReference type="PaxDb" id="73239-Q7RGD1"/>
<reference evidence="1 2" key="1">
    <citation type="journal article" date="2002" name="Nature">
        <title>Genome sequence and comparative analysis of the model rodent malaria parasite Plasmodium yoelii yoelii.</title>
        <authorList>
            <person name="Carlton J.M."/>
            <person name="Angiuoli S.V."/>
            <person name="Suh B.B."/>
            <person name="Kooij T.W."/>
            <person name="Pertea M."/>
            <person name="Silva J.C."/>
            <person name="Ermolaeva M.D."/>
            <person name="Allen J.E."/>
            <person name="Selengut J.D."/>
            <person name="Koo H.L."/>
            <person name="Peterson J.D."/>
            <person name="Pop M."/>
            <person name="Kosack D.S."/>
            <person name="Shumway M.F."/>
            <person name="Bidwell S.L."/>
            <person name="Shallom S.J."/>
            <person name="van Aken S.E."/>
            <person name="Riedmuller S.B."/>
            <person name="Feldblyum T.V."/>
            <person name="Cho J.K."/>
            <person name="Quackenbush J."/>
            <person name="Sedegah M."/>
            <person name="Shoaibi A."/>
            <person name="Cummings L.M."/>
            <person name="Florens L."/>
            <person name="Yates J.R."/>
            <person name="Raine J.D."/>
            <person name="Sinden R.E."/>
            <person name="Harris M.A."/>
            <person name="Cunningham D.A."/>
            <person name="Preiser P.R."/>
            <person name="Bergman L.W."/>
            <person name="Vaidya A.B."/>
            <person name="van Lin L.H."/>
            <person name="Janse C.J."/>
            <person name="Waters A.P."/>
            <person name="Smith H.O."/>
            <person name="White O.R."/>
            <person name="Salzberg S.L."/>
            <person name="Venter J.C."/>
            <person name="Fraser C.M."/>
            <person name="Hoffman S.L."/>
            <person name="Gardner M.J."/>
            <person name="Carucci D.J."/>
        </authorList>
    </citation>
    <scope>NUCLEOTIDE SEQUENCE [LARGE SCALE GENOMIC DNA]</scope>
    <source>
        <strain evidence="1 2">17XNL</strain>
    </source>
</reference>
<dbReference type="Proteomes" id="UP000008553">
    <property type="component" value="Unassembled WGS sequence"/>
</dbReference>
<accession>Q7RGD1</accession>
<sequence length="16" mass="1935">MMNMVPFNKKVLLEKL</sequence>
<evidence type="ECO:0000313" key="1">
    <source>
        <dbReference type="EMBL" id="EAA16275.1"/>
    </source>
</evidence>
<dbReference type="EMBL" id="AABL01001338">
    <property type="protein sequence ID" value="EAA16275.1"/>
    <property type="molecule type" value="Genomic_DNA"/>
</dbReference>
<proteinExistence type="predicted"/>
<protein>
    <submittedName>
        <fullName evidence="1">Uncharacterized protein</fullName>
    </submittedName>
</protein>
<organism evidence="1 2">
    <name type="scientific">Plasmodium yoelii yoelii</name>
    <dbReference type="NCBI Taxonomy" id="73239"/>
    <lineage>
        <taxon>Eukaryota</taxon>
        <taxon>Sar</taxon>
        <taxon>Alveolata</taxon>
        <taxon>Apicomplexa</taxon>
        <taxon>Aconoidasida</taxon>
        <taxon>Haemosporida</taxon>
        <taxon>Plasmodiidae</taxon>
        <taxon>Plasmodium</taxon>
        <taxon>Plasmodium (Vinckeia)</taxon>
    </lineage>
</organism>
<dbReference type="InParanoid" id="Q7RGD1"/>
<gene>
    <name evidence="1" type="ORF">PY04416</name>
</gene>
<evidence type="ECO:0000313" key="2">
    <source>
        <dbReference type="Proteomes" id="UP000008553"/>
    </source>
</evidence>
<comment type="caution">
    <text evidence="1">The sequence shown here is derived from an EMBL/GenBank/DDBJ whole genome shotgun (WGS) entry which is preliminary data.</text>
</comment>
<dbReference type="AlphaFoldDB" id="Q7RGD1"/>
<name>Q7RGD1_PLAYO</name>